<dbReference type="EMBL" id="JBBNAG010000007">
    <property type="protein sequence ID" value="KAK9119435.1"/>
    <property type="molecule type" value="Genomic_DNA"/>
</dbReference>
<reference evidence="2 3" key="1">
    <citation type="submission" date="2024-01" db="EMBL/GenBank/DDBJ databases">
        <title>Genome assemblies of Stephania.</title>
        <authorList>
            <person name="Yang L."/>
        </authorList>
    </citation>
    <scope>NUCLEOTIDE SEQUENCE [LARGE SCALE GENOMIC DNA]</scope>
    <source>
        <strain evidence="2">JXDWG</strain>
        <tissue evidence="2">Leaf</tissue>
    </source>
</reference>
<evidence type="ECO:0000256" key="1">
    <source>
        <dbReference type="SAM" id="MobiDB-lite"/>
    </source>
</evidence>
<dbReference type="AlphaFoldDB" id="A0AAP0IQ91"/>
<comment type="caution">
    <text evidence="2">The sequence shown here is derived from an EMBL/GenBank/DDBJ whole genome shotgun (WGS) entry which is preliminary data.</text>
</comment>
<protein>
    <submittedName>
        <fullName evidence="2">Uncharacterized protein</fullName>
    </submittedName>
</protein>
<organism evidence="2 3">
    <name type="scientific">Stephania cephalantha</name>
    <dbReference type="NCBI Taxonomy" id="152367"/>
    <lineage>
        <taxon>Eukaryota</taxon>
        <taxon>Viridiplantae</taxon>
        <taxon>Streptophyta</taxon>
        <taxon>Embryophyta</taxon>
        <taxon>Tracheophyta</taxon>
        <taxon>Spermatophyta</taxon>
        <taxon>Magnoliopsida</taxon>
        <taxon>Ranunculales</taxon>
        <taxon>Menispermaceae</taxon>
        <taxon>Menispermoideae</taxon>
        <taxon>Cissampelideae</taxon>
        <taxon>Stephania</taxon>
    </lineage>
</organism>
<gene>
    <name evidence="2" type="ORF">Scep_017528</name>
</gene>
<evidence type="ECO:0000313" key="3">
    <source>
        <dbReference type="Proteomes" id="UP001419268"/>
    </source>
</evidence>
<accession>A0AAP0IQ91</accession>
<keyword evidence="3" id="KW-1185">Reference proteome</keyword>
<sequence length="67" mass="7024">MDATVGSDLVEGASADPAEKAEGKAAAAGRRGKEGRLAVQLERRTVKIVHLTTETDGEESGGQCRER</sequence>
<evidence type="ECO:0000313" key="2">
    <source>
        <dbReference type="EMBL" id="KAK9119435.1"/>
    </source>
</evidence>
<feature type="region of interest" description="Disordered" evidence="1">
    <location>
        <begin position="1"/>
        <end position="36"/>
    </location>
</feature>
<name>A0AAP0IQ91_9MAGN</name>
<proteinExistence type="predicted"/>
<dbReference type="Proteomes" id="UP001419268">
    <property type="component" value="Unassembled WGS sequence"/>
</dbReference>